<evidence type="ECO:0000313" key="6">
    <source>
        <dbReference type="EMBL" id="SFD22283.1"/>
    </source>
</evidence>
<dbReference type="InterPro" id="IPR036689">
    <property type="entry name" value="ESAT-6-like_sf"/>
</dbReference>
<feature type="compositionally biased region" description="Basic and acidic residues" evidence="2">
    <location>
        <begin position="247"/>
        <end position="256"/>
    </location>
</feature>
<dbReference type="SMR" id="A0A1H6EGI7"/>
<dbReference type="PANTHER" id="PTHR32305:SF15">
    <property type="entry name" value="PROTEIN RHSA-RELATED"/>
    <property type="match status" value="1"/>
</dbReference>
<organism evidence="5 8">
    <name type="scientific">Saccharopolyspora kobensis</name>
    <dbReference type="NCBI Taxonomy" id="146035"/>
    <lineage>
        <taxon>Bacteria</taxon>
        <taxon>Bacillati</taxon>
        <taxon>Actinomycetota</taxon>
        <taxon>Actinomycetes</taxon>
        <taxon>Pseudonocardiales</taxon>
        <taxon>Pseudonocardiaceae</taxon>
        <taxon>Saccharopolyspora</taxon>
    </lineage>
</organism>
<feature type="domain" description="Teneurin-like YD-shell" evidence="4">
    <location>
        <begin position="1083"/>
        <end position="1333"/>
    </location>
</feature>
<dbReference type="SUPFAM" id="SSF140453">
    <property type="entry name" value="EsxAB dimer-like"/>
    <property type="match status" value="1"/>
</dbReference>
<dbReference type="Proteomes" id="UP000199690">
    <property type="component" value="Unassembled WGS sequence"/>
</dbReference>
<dbReference type="Proteomes" id="UP000236729">
    <property type="component" value="Unassembled WGS sequence"/>
</dbReference>
<feature type="compositionally biased region" description="Polar residues" evidence="2">
    <location>
        <begin position="325"/>
        <end position="357"/>
    </location>
</feature>
<feature type="region of interest" description="Disordered" evidence="2">
    <location>
        <begin position="1348"/>
        <end position="1484"/>
    </location>
</feature>
<dbReference type="Pfam" id="PF25023">
    <property type="entry name" value="TEN_YD-shell"/>
    <property type="match status" value="2"/>
</dbReference>
<feature type="compositionally biased region" description="Gly residues" evidence="2">
    <location>
        <begin position="272"/>
        <end position="281"/>
    </location>
</feature>
<accession>A0A1I1QSM0</accession>
<name>A0A1H6EGI7_9PSEU</name>
<dbReference type="InterPro" id="IPR056823">
    <property type="entry name" value="TEN-like_YD-shell"/>
</dbReference>
<reference evidence="7 8" key="2">
    <citation type="submission" date="2016-10" db="EMBL/GenBank/DDBJ databases">
        <authorList>
            <person name="Varghese N."/>
            <person name="Submissions S."/>
        </authorList>
    </citation>
    <scope>NUCLEOTIDE SEQUENCE [LARGE SCALE GENOMIC DNA]</scope>
    <source>
        <strain evidence="8">ATCC 20501</strain>
        <strain evidence="6 7">CGMCC 4.3529</strain>
    </source>
</reference>
<dbReference type="NCBIfam" id="TIGR01643">
    <property type="entry name" value="YD_repeat_2x"/>
    <property type="match status" value="7"/>
</dbReference>
<dbReference type="InterPro" id="IPR045351">
    <property type="entry name" value="DUF6531"/>
</dbReference>
<gene>
    <name evidence="5" type="ORF">SAMN02982929_06302</name>
    <name evidence="6" type="ORF">SAMN05216506_103124</name>
</gene>
<evidence type="ECO:0000256" key="1">
    <source>
        <dbReference type="ARBA" id="ARBA00022737"/>
    </source>
</evidence>
<dbReference type="PANTHER" id="PTHR32305">
    <property type="match status" value="1"/>
</dbReference>
<dbReference type="Gene3D" id="2.180.10.10">
    <property type="entry name" value="RHS repeat-associated core"/>
    <property type="match status" value="3"/>
</dbReference>
<dbReference type="NCBIfam" id="TIGR03696">
    <property type="entry name" value="Rhs_assc_core"/>
    <property type="match status" value="1"/>
</dbReference>
<feature type="region of interest" description="Disordered" evidence="2">
    <location>
        <begin position="748"/>
        <end position="771"/>
    </location>
</feature>
<evidence type="ECO:0000259" key="3">
    <source>
        <dbReference type="Pfam" id="PF20148"/>
    </source>
</evidence>
<keyword evidence="1" id="KW-0677">Repeat</keyword>
<dbReference type="InterPro" id="IPR050708">
    <property type="entry name" value="T6SS_VgrG/RHS"/>
</dbReference>
<evidence type="ECO:0000259" key="4">
    <source>
        <dbReference type="Pfam" id="PF25023"/>
    </source>
</evidence>
<evidence type="ECO:0000313" key="5">
    <source>
        <dbReference type="EMBL" id="SEG96096.1"/>
    </source>
</evidence>
<evidence type="ECO:0000256" key="2">
    <source>
        <dbReference type="SAM" id="MobiDB-lite"/>
    </source>
</evidence>
<feature type="domain" description="DUF6531" evidence="3">
    <location>
        <begin position="375"/>
        <end position="446"/>
    </location>
</feature>
<dbReference type="EMBL" id="FOME01000003">
    <property type="protein sequence ID" value="SFD22283.1"/>
    <property type="molecule type" value="Genomic_DNA"/>
</dbReference>
<evidence type="ECO:0000313" key="8">
    <source>
        <dbReference type="Proteomes" id="UP000236729"/>
    </source>
</evidence>
<feature type="compositionally biased region" description="Pro residues" evidence="2">
    <location>
        <begin position="1438"/>
        <end position="1447"/>
    </location>
</feature>
<dbReference type="PRINTS" id="PR00394">
    <property type="entry name" value="RHSPROTEIN"/>
</dbReference>
<proteinExistence type="predicted"/>
<dbReference type="InterPro" id="IPR031325">
    <property type="entry name" value="RHS_repeat"/>
</dbReference>
<protein>
    <submittedName>
        <fullName evidence="5">RHS repeat-associated core domain-containing protein</fullName>
    </submittedName>
</protein>
<feature type="compositionally biased region" description="Low complexity" evidence="2">
    <location>
        <begin position="299"/>
        <end position="310"/>
    </location>
</feature>
<sequence>MSNPLVAEREDSTKSFSGVPILESIDETKKAIESGDWASGVMGAVGTGLDALGMALDPFGAILAAGVGWLMEHVGPLSDALDALTGDADQIKAHSETWKNVATELGEINTEMANMVNSDVADWAGDAADSYRKRSEDTGKLIEAAQKAAEGASEGVGTAGEVVAAVRTLVRDIIAELVGHLVSWALQVLATLGIAMAWVVPQVVAAVAKTVARIADITTKLVKAMKSLGKLFKKLKDGFGDAKKALDKIKKDDKGPNGKPDSPAPTRSAGNDGPGSKGGSGDYPAPKRDTGNDGPAQTSSSSHNGDSSRSPGGGDNSRSLDGGPNSKSPDSGPTPSTNGPASTNPAGNKPGSSNKPANSREHAVEGDKKLTKDTDPVDLANGSVVMGEVDLEILGPLNIVLERMHVSSYRAGRWFGPTWSSTLDQRLEVDDEHVCYFSQDGMILVYPLPSGDSPVLPLDGPRWPLVLGEDGYAITEQGRYLHFGKSSKQHGVLPLRRISDDDGRTIDIEHTPYGPPKELRHSDGYHVVIDSEHGKPTAVRVLDEERGLDVVAVRYGYDARGRLNEVINSSGVPLRFDYDDEDRLTGWQDRLGTWLRYVYDERGRCVRTVGDKGFYDATFSYRERVTTHTNSLGGVAEYHFNEAGQVVREIDRLGGVTVSEWDRYDRLLSRTDPLGRTTSYEYDGTGRPSEITRPDGSVVELFWDGDSIGSIAVHDGEQTWTRTYAPGERPDPFSGKVGAAPEFSLDLLSSGGIGADSGSEPDSAPEPPRDLFGRVTVRTTASGARIQHGWTIEGLPSWQLDARGGRQQWRYDPEGHEISRTDELGGVSISEYGPFEVITAEVDAVGARTVRDFDTERNLLSVTNPQGQTWRYTYDLVGRVVEECDFDGRVLQYAYDAAGQLVRSVNGAGEVTEYVYDALGNMVEWRAPSGVTSYAYSPVGNLIRAATADAVLTREWDDAGRITAETTNGRTVTFTYDDENGAVARTTPSGVDSRWAFDETGAARELSIAAHAMSFEYDEAGREVRRSVDGSVSLAQSYEGELLVSQAVTAGAGQEVVQRRFDHRADGHLVGAVDSVFGQARFQLDPAGRVVEVIAPDRRERYQYDGMGNVVASEGLPHAESGPRRYRGNTLVAAGSVGYEHDPQGRQVSRTAQQGRNWRYEWDSYDRLIGVTTPDGALWRYRYDPLGRRIAKQRLTPGPGAPAVVEQVDFVWDGGRLIEQIHTDAQGHRSVTTWEHHPDADAAVAQLERSGAAERFHSVVTDAIGKPTDLVAADGTLAWRDRTSLWGGSLPGPTPTATIPLRFPGQYADAETGLNYNVYRYYDPATGRYLSQDPLGLAPAPNPMAYVGNPHWETDPLGLHRGGRGGGGGGRGGRGGGNGGGRGGGNGGGRGGGRGGGNGGGRGSGRGHGPRGGNATQPTGATGNQAGNVKDGQSGRPQGPPKPPPGANHPAAWRPNNRLKDYGKQPVNNPGAPPKASKDGSLNDVTRKRGAELKQLDEKDVVRGEDGLITHVKDSKGNPVPVKDYVQNLSRERAELISQHQRPGVDGPCSAVAIDKRTGNITEGVNGAKNDTIDMDNVHPALRKNLDELDKWRYPVRDDANNPNNIAKYPDGALQINNGKVHQDDPLRHAEVKATNELLWQRDEWAKANNKPEMMANQNTLKEMNFDPRWTANQGKHVHVGGSAAACGNCNSVLDGAGSYSGRYTFHSKDYRANIESFAE</sequence>
<dbReference type="InterPro" id="IPR022385">
    <property type="entry name" value="Rhs_assc_core"/>
</dbReference>
<dbReference type="RefSeq" id="WP_143185771.1">
    <property type="nucleotide sequence ID" value="NZ_FNVB01000011.1"/>
</dbReference>
<dbReference type="Pfam" id="PF20148">
    <property type="entry name" value="DUF6531"/>
    <property type="match status" value="1"/>
</dbReference>
<accession>A0A1H6EGI7</accession>
<evidence type="ECO:0000313" key="7">
    <source>
        <dbReference type="Proteomes" id="UP000199690"/>
    </source>
</evidence>
<dbReference type="InterPro" id="IPR006530">
    <property type="entry name" value="YD"/>
</dbReference>
<feature type="compositionally biased region" description="Polar residues" evidence="2">
    <location>
        <begin position="1415"/>
        <end position="1427"/>
    </location>
</feature>
<keyword evidence="7" id="KW-1185">Reference proteome</keyword>
<dbReference type="EMBL" id="FNVB01000011">
    <property type="protein sequence ID" value="SEG96096.1"/>
    <property type="molecule type" value="Genomic_DNA"/>
</dbReference>
<feature type="domain" description="Teneurin-like YD-shell" evidence="4">
    <location>
        <begin position="911"/>
        <end position="1008"/>
    </location>
</feature>
<feature type="compositionally biased region" description="Gly residues" evidence="2">
    <location>
        <begin position="1364"/>
        <end position="1412"/>
    </location>
</feature>
<reference evidence="5" key="1">
    <citation type="submission" date="2016-10" db="EMBL/GenBank/DDBJ databases">
        <authorList>
            <person name="de Groot N.N."/>
        </authorList>
    </citation>
    <scope>NUCLEOTIDE SEQUENCE [LARGE SCALE GENOMIC DNA]</scope>
    <source>
        <strain evidence="5">ATCC 20501</strain>
    </source>
</reference>
<feature type="region of interest" description="Disordered" evidence="2">
    <location>
        <begin position="247"/>
        <end position="379"/>
    </location>
</feature>
<dbReference type="Pfam" id="PF05593">
    <property type="entry name" value="RHS_repeat"/>
    <property type="match status" value="2"/>
</dbReference>
<feature type="compositionally biased region" description="Basic and acidic residues" evidence="2">
    <location>
        <begin position="358"/>
        <end position="375"/>
    </location>
</feature>